<protein>
    <submittedName>
        <fullName evidence="1">Uncharacterized protein</fullName>
    </submittedName>
</protein>
<organism evidence="1 2">
    <name type="scientific">Bacteroides fragilis CL07T12C05</name>
    <dbReference type="NCBI Taxonomy" id="997883"/>
    <lineage>
        <taxon>Bacteria</taxon>
        <taxon>Pseudomonadati</taxon>
        <taxon>Bacteroidota</taxon>
        <taxon>Bacteroidia</taxon>
        <taxon>Bacteroidales</taxon>
        <taxon>Bacteroidaceae</taxon>
        <taxon>Bacteroides</taxon>
    </lineage>
</organism>
<evidence type="ECO:0000313" key="1">
    <source>
        <dbReference type="EMBL" id="EIY99988.1"/>
    </source>
</evidence>
<dbReference type="AlphaFoldDB" id="A0A0E2B6X3"/>
<proteinExistence type="predicted"/>
<reference evidence="1 2" key="1">
    <citation type="submission" date="2012-02" db="EMBL/GenBank/DDBJ databases">
        <title>The Genome Sequence of Bacteroides fragilis CL07T12C05.</title>
        <authorList>
            <consortium name="The Broad Institute Genome Sequencing Platform"/>
            <person name="Earl A."/>
            <person name="Ward D."/>
            <person name="Feldgarden M."/>
            <person name="Gevers D."/>
            <person name="Zitomersky N.L."/>
            <person name="Coyne M.J."/>
            <person name="Comstock L.E."/>
            <person name="Young S.K."/>
            <person name="Zeng Q."/>
            <person name="Gargeya S."/>
            <person name="Fitzgerald M."/>
            <person name="Haas B."/>
            <person name="Abouelleil A."/>
            <person name="Alvarado L."/>
            <person name="Arachchi H.M."/>
            <person name="Berlin A."/>
            <person name="Chapman S.B."/>
            <person name="Gearin G."/>
            <person name="Goldberg J."/>
            <person name="Griggs A."/>
            <person name="Gujja S."/>
            <person name="Hansen M."/>
            <person name="Heiman D."/>
            <person name="Howarth C."/>
            <person name="Larimer J."/>
            <person name="Lui A."/>
            <person name="MacDonald P.J.P."/>
            <person name="McCowen C."/>
            <person name="Montmayeur A."/>
            <person name="Murphy C."/>
            <person name="Neiman D."/>
            <person name="Pearson M."/>
            <person name="Priest M."/>
            <person name="Roberts A."/>
            <person name="Saif S."/>
            <person name="Shea T."/>
            <person name="Sisk P."/>
            <person name="Stolte C."/>
            <person name="Sykes S."/>
            <person name="Wortman J."/>
            <person name="Nusbaum C."/>
            <person name="Birren B."/>
        </authorList>
    </citation>
    <scope>NUCLEOTIDE SEQUENCE [LARGE SCALE GENOMIC DNA]</scope>
    <source>
        <strain evidence="1 2">CL07T12C05</strain>
    </source>
</reference>
<gene>
    <name evidence="1" type="ORF">HMPREF1056_00445</name>
</gene>
<name>A0A0E2B6X3_BACFG</name>
<comment type="caution">
    <text evidence="1">The sequence shown here is derived from an EMBL/GenBank/DDBJ whole genome shotgun (WGS) entry which is preliminary data.</text>
</comment>
<dbReference type="HOGENOM" id="CLU_3022598_0_0_10"/>
<sequence>MIEISPGRIIYGRSIQRAIYKTYNFYQKSIKVLIAATEYYSLIRGYLGVEIVTSG</sequence>
<evidence type="ECO:0000313" key="2">
    <source>
        <dbReference type="Proteomes" id="UP000003879"/>
    </source>
</evidence>
<accession>A0A0E2B6X3</accession>
<dbReference type="Proteomes" id="UP000003879">
    <property type="component" value="Unassembled WGS sequence"/>
</dbReference>
<dbReference type="EMBL" id="AGXN01000004">
    <property type="protein sequence ID" value="EIY99988.1"/>
    <property type="molecule type" value="Genomic_DNA"/>
</dbReference>